<name>A0A0E0NGM0_ORYRU</name>
<organism evidence="2 3">
    <name type="scientific">Oryza rufipogon</name>
    <name type="common">Brownbeard rice</name>
    <name type="synonym">Asian wild rice</name>
    <dbReference type="NCBI Taxonomy" id="4529"/>
    <lineage>
        <taxon>Eukaryota</taxon>
        <taxon>Viridiplantae</taxon>
        <taxon>Streptophyta</taxon>
        <taxon>Embryophyta</taxon>
        <taxon>Tracheophyta</taxon>
        <taxon>Spermatophyta</taxon>
        <taxon>Magnoliopsida</taxon>
        <taxon>Liliopsida</taxon>
        <taxon>Poales</taxon>
        <taxon>Poaceae</taxon>
        <taxon>BOP clade</taxon>
        <taxon>Oryzoideae</taxon>
        <taxon>Oryzeae</taxon>
        <taxon>Oryzinae</taxon>
        <taxon>Oryza</taxon>
    </lineage>
</organism>
<proteinExistence type="predicted"/>
<evidence type="ECO:0000256" key="1">
    <source>
        <dbReference type="SAM" id="MobiDB-lite"/>
    </source>
</evidence>
<evidence type="ECO:0000313" key="3">
    <source>
        <dbReference type="Proteomes" id="UP000008022"/>
    </source>
</evidence>
<dbReference type="Proteomes" id="UP000008022">
    <property type="component" value="Unassembled WGS sequence"/>
</dbReference>
<evidence type="ECO:0000313" key="2">
    <source>
        <dbReference type="EnsemblPlants" id="ORUFI02G22220.1"/>
    </source>
</evidence>
<dbReference type="EnsemblPlants" id="ORUFI02G22220.1">
    <property type="protein sequence ID" value="ORUFI02G22220.1"/>
    <property type="gene ID" value="ORUFI02G22220"/>
</dbReference>
<accession>A0A0E0NGM0</accession>
<protein>
    <submittedName>
        <fullName evidence="2">Uncharacterized protein</fullName>
    </submittedName>
</protein>
<reference evidence="2" key="2">
    <citation type="submission" date="2015-06" db="UniProtKB">
        <authorList>
            <consortium name="EnsemblPlants"/>
        </authorList>
    </citation>
    <scope>IDENTIFICATION</scope>
</reference>
<feature type="region of interest" description="Disordered" evidence="1">
    <location>
        <begin position="1"/>
        <end position="72"/>
    </location>
</feature>
<keyword evidence="3" id="KW-1185">Reference proteome</keyword>
<feature type="compositionally biased region" description="Low complexity" evidence="1">
    <location>
        <begin position="1"/>
        <end position="32"/>
    </location>
</feature>
<dbReference type="HOGENOM" id="CLU_1996359_0_0_1"/>
<sequence>MEAATTTAATATATTATTTATTATTVTTTTAVPSPPAPADDLDDSRRSSRPPRATAAVEKPPHQAPQGAPPLHRSCRFLTAAALLLLGGAGASYGQGAVDAATGGERLAQYERRGAALGGIDGTR</sequence>
<dbReference type="AlphaFoldDB" id="A0A0E0NGM0"/>
<reference evidence="3" key="1">
    <citation type="submission" date="2013-06" db="EMBL/GenBank/DDBJ databases">
        <authorList>
            <person name="Zhao Q."/>
        </authorList>
    </citation>
    <scope>NUCLEOTIDE SEQUENCE</scope>
    <source>
        <strain evidence="3">cv. W1943</strain>
    </source>
</reference>
<dbReference type="Gramene" id="ORUFI02G22220.1">
    <property type="protein sequence ID" value="ORUFI02G22220.1"/>
    <property type="gene ID" value="ORUFI02G22220"/>
</dbReference>